<sequence length="107" mass="11714">MLTNVQLDPNEMNKQITSNGITPEIINNTSIKNPKLSSFSLSSSSSSTSSMSSSPLPNLSSLKHDENKIPDENVKLNVSNKPTVRNILATTHKIPIYYLSRGNNSQL</sequence>
<reference evidence="2 3" key="2">
    <citation type="submission" date="2018-11" db="EMBL/GenBank/DDBJ databases">
        <authorList>
            <consortium name="Pathogen Informatics"/>
        </authorList>
    </citation>
    <scope>NUCLEOTIDE SEQUENCE [LARGE SCALE GENOMIC DNA]</scope>
    <source>
        <strain evidence="2">Dakar</strain>
        <strain evidence="3">Dakar, Senegal</strain>
    </source>
</reference>
<evidence type="ECO:0000313" key="3">
    <source>
        <dbReference type="Proteomes" id="UP000279833"/>
    </source>
</evidence>
<feature type="region of interest" description="Disordered" evidence="1">
    <location>
        <begin position="36"/>
        <end position="71"/>
    </location>
</feature>
<keyword evidence="3" id="KW-1185">Reference proteome</keyword>
<feature type="compositionally biased region" description="Basic and acidic residues" evidence="1">
    <location>
        <begin position="62"/>
        <end position="71"/>
    </location>
</feature>
<feature type="compositionally biased region" description="Low complexity" evidence="1">
    <location>
        <begin position="36"/>
        <end position="61"/>
    </location>
</feature>
<proteinExistence type="predicted"/>
<dbReference type="AlphaFoldDB" id="A0A183JQ95"/>
<organism evidence="4">
    <name type="scientific">Schistosoma curassoni</name>
    <dbReference type="NCBI Taxonomy" id="6186"/>
    <lineage>
        <taxon>Eukaryota</taxon>
        <taxon>Metazoa</taxon>
        <taxon>Spiralia</taxon>
        <taxon>Lophotrochozoa</taxon>
        <taxon>Platyhelminthes</taxon>
        <taxon>Trematoda</taxon>
        <taxon>Digenea</taxon>
        <taxon>Strigeidida</taxon>
        <taxon>Schistosomatoidea</taxon>
        <taxon>Schistosomatidae</taxon>
        <taxon>Schistosoma</taxon>
    </lineage>
</organism>
<dbReference type="EMBL" id="UZAK01007016">
    <property type="protein sequence ID" value="VDO91345.1"/>
    <property type="molecule type" value="Genomic_DNA"/>
</dbReference>
<gene>
    <name evidence="2" type="ORF">SCUD_LOCUS4883</name>
</gene>
<dbReference type="Proteomes" id="UP000279833">
    <property type="component" value="Unassembled WGS sequence"/>
</dbReference>
<evidence type="ECO:0000313" key="4">
    <source>
        <dbReference type="WBParaSite" id="SCUD_0000488301-mRNA-1"/>
    </source>
</evidence>
<feature type="region of interest" description="Disordered" evidence="1">
    <location>
        <begin position="1"/>
        <end position="23"/>
    </location>
</feature>
<evidence type="ECO:0000256" key="1">
    <source>
        <dbReference type="SAM" id="MobiDB-lite"/>
    </source>
</evidence>
<name>A0A183JQ95_9TREM</name>
<protein>
    <submittedName>
        <fullName evidence="2 4">Uncharacterized protein</fullName>
    </submittedName>
</protein>
<accession>A0A183JQ95</accession>
<evidence type="ECO:0000313" key="2">
    <source>
        <dbReference type="EMBL" id="VDO91345.1"/>
    </source>
</evidence>
<reference evidence="4" key="1">
    <citation type="submission" date="2016-06" db="UniProtKB">
        <authorList>
            <consortium name="WormBaseParasite"/>
        </authorList>
    </citation>
    <scope>IDENTIFICATION</scope>
</reference>
<dbReference type="WBParaSite" id="SCUD_0000488301-mRNA-1">
    <property type="protein sequence ID" value="SCUD_0000488301-mRNA-1"/>
    <property type="gene ID" value="SCUD_0000488301"/>
</dbReference>